<dbReference type="InterPro" id="IPR036237">
    <property type="entry name" value="Xyl_isomerase-like_sf"/>
</dbReference>
<dbReference type="AlphaFoldDB" id="A0A1M4ZCS6"/>
<dbReference type="Pfam" id="PF01261">
    <property type="entry name" value="AP_endonuc_2"/>
    <property type="match status" value="1"/>
</dbReference>
<proteinExistence type="predicted"/>
<keyword evidence="2" id="KW-0413">Isomerase</keyword>
<dbReference type="RefSeq" id="WP_073343241.1">
    <property type="nucleotide sequence ID" value="NZ_FQVH01000013.1"/>
</dbReference>
<dbReference type="InterPro" id="IPR013022">
    <property type="entry name" value="Xyl_isomerase-like_TIM-brl"/>
</dbReference>
<reference evidence="2 3" key="1">
    <citation type="submission" date="2016-11" db="EMBL/GenBank/DDBJ databases">
        <authorList>
            <person name="Jaros S."/>
            <person name="Januszkiewicz K."/>
            <person name="Wedrychowicz H."/>
        </authorList>
    </citation>
    <scope>NUCLEOTIDE SEQUENCE [LARGE SCALE GENOMIC DNA]</scope>
    <source>
        <strain evidence="2 3">DSM 17918</strain>
    </source>
</reference>
<sequence length="288" mass="32926">MKIGLSTYSLVQLIYKNEMTVLDAIQWIADNGGEHVEIVPFGFTLADNPQLVEDIRKKAEDVGLEISMYSILANLLQETEEDYEREIKRLMDAVDITHNLGAKFMRHDVVAFRNMPEDPVKQFEIDLPKIVEGCKRIADYAAQYGIITTIENHGFYVNGSERVQRVLNAVNKPNFKTTVDVGNFLCVDQDPLIGVKDNMRFAAMIHLKDFYVRKYYDNPGEGWFRTSHGNYLRGAIVGQGDMDIRHIIKIIKDSGYDGYISVEFEGLEDPRIGSKYGMDNAKRIWNEV</sequence>
<dbReference type="EMBL" id="FQVH01000013">
    <property type="protein sequence ID" value="SHF15859.1"/>
    <property type="molecule type" value="Genomic_DNA"/>
</dbReference>
<protein>
    <submittedName>
        <fullName evidence="2">Sugar phosphate isomerase/epimerase</fullName>
    </submittedName>
</protein>
<organism evidence="2 3">
    <name type="scientific">Caldanaerobius fijiensis DSM 17918</name>
    <dbReference type="NCBI Taxonomy" id="1121256"/>
    <lineage>
        <taxon>Bacteria</taxon>
        <taxon>Bacillati</taxon>
        <taxon>Bacillota</taxon>
        <taxon>Clostridia</taxon>
        <taxon>Thermoanaerobacterales</taxon>
        <taxon>Thermoanaerobacteraceae</taxon>
        <taxon>Caldanaerobius</taxon>
    </lineage>
</organism>
<feature type="domain" description="Xylose isomerase-like TIM barrel" evidence="1">
    <location>
        <begin position="25"/>
        <end position="268"/>
    </location>
</feature>
<evidence type="ECO:0000313" key="2">
    <source>
        <dbReference type="EMBL" id="SHF15859.1"/>
    </source>
</evidence>
<dbReference type="Proteomes" id="UP000184088">
    <property type="component" value="Unassembled WGS sequence"/>
</dbReference>
<evidence type="ECO:0000259" key="1">
    <source>
        <dbReference type="Pfam" id="PF01261"/>
    </source>
</evidence>
<gene>
    <name evidence="2" type="ORF">SAMN02746089_01397</name>
</gene>
<dbReference type="OrthoDB" id="3185623at2"/>
<keyword evidence="3" id="KW-1185">Reference proteome</keyword>
<dbReference type="SUPFAM" id="SSF51658">
    <property type="entry name" value="Xylose isomerase-like"/>
    <property type="match status" value="1"/>
</dbReference>
<dbReference type="GO" id="GO:0016853">
    <property type="term" value="F:isomerase activity"/>
    <property type="evidence" value="ECO:0007669"/>
    <property type="project" value="UniProtKB-KW"/>
</dbReference>
<dbReference type="PANTHER" id="PTHR12110">
    <property type="entry name" value="HYDROXYPYRUVATE ISOMERASE"/>
    <property type="match status" value="1"/>
</dbReference>
<dbReference type="InterPro" id="IPR050312">
    <property type="entry name" value="IolE/XylAMocC-like"/>
</dbReference>
<dbReference type="PANTHER" id="PTHR12110:SF53">
    <property type="entry name" value="BLR5974 PROTEIN"/>
    <property type="match status" value="1"/>
</dbReference>
<name>A0A1M4ZCS6_9THEO</name>
<dbReference type="Gene3D" id="3.20.20.150">
    <property type="entry name" value="Divalent-metal-dependent TIM barrel enzymes"/>
    <property type="match status" value="1"/>
</dbReference>
<accession>A0A1M4ZCS6</accession>
<dbReference type="STRING" id="1121256.SAMN02746089_01397"/>
<evidence type="ECO:0000313" key="3">
    <source>
        <dbReference type="Proteomes" id="UP000184088"/>
    </source>
</evidence>